<keyword evidence="5" id="KW-1185">Reference proteome</keyword>
<protein>
    <submittedName>
        <fullName evidence="4">Oxidoreductase</fullName>
    </submittedName>
</protein>
<feature type="domain" description="Ketoreductase" evidence="3">
    <location>
        <begin position="8"/>
        <end position="161"/>
    </location>
</feature>
<dbReference type="SMART" id="SM00822">
    <property type="entry name" value="PKS_KR"/>
    <property type="match status" value="1"/>
</dbReference>
<accession>A0A2N8PH56</accession>
<evidence type="ECO:0000313" key="5">
    <source>
        <dbReference type="Proteomes" id="UP000236047"/>
    </source>
</evidence>
<reference evidence="5" key="1">
    <citation type="submission" date="2015-09" db="EMBL/GenBank/DDBJ databases">
        <authorList>
            <person name="Graham D.E."/>
            <person name="Mahan K.M."/>
            <person name="Klingeman D.M."/>
            <person name="Fida T."/>
            <person name="Giannone R.J."/>
            <person name="Hettich R.L."/>
            <person name="Parry R.J."/>
            <person name="Spain J.C."/>
        </authorList>
    </citation>
    <scope>NUCLEOTIDE SEQUENCE [LARGE SCALE GENOMIC DNA]</scope>
    <source>
        <strain evidence="5">JCM 4701</strain>
    </source>
</reference>
<dbReference type="Pfam" id="PF13561">
    <property type="entry name" value="adh_short_C2"/>
    <property type="match status" value="1"/>
</dbReference>
<dbReference type="Gene3D" id="3.40.50.720">
    <property type="entry name" value="NAD(P)-binding Rossmann-like Domain"/>
    <property type="match status" value="1"/>
</dbReference>
<evidence type="ECO:0000313" key="4">
    <source>
        <dbReference type="EMBL" id="PNE40385.1"/>
    </source>
</evidence>
<evidence type="ECO:0000256" key="2">
    <source>
        <dbReference type="ARBA" id="ARBA00023002"/>
    </source>
</evidence>
<gene>
    <name evidence="4" type="ORF">AOB60_05345</name>
</gene>
<comment type="similarity">
    <text evidence="1">Belongs to the short-chain dehydrogenases/reductases (SDR) family.</text>
</comment>
<dbReference type="EMBL" id="LJSN01000002">
    <property type="protein sequence ID" value="PNE40385.1"/>
    <property type="molecule type" value="Genomic_DNA"/>
</dbReference>
<keyword evidence="2" id="KW-0560">Oxidoreductase</keyword>
<dbReference type="AlphaFoldDB" id="A0A2N8PH56"/>
<evidence type="ECO:0000259" key="3">
    <source>
        <dbReference type="SMART" id="SM00822"/>
    </source>
</evidence>
<name>A0A2N8PH56_STRNR</name>
<dbReference type="InterPro" id="IPR057326">
    <property type="entry name" value="KR_dom"/>
</dbReference>
<evidence type="ECO:0000256" key="1">
    <source>
        <dbReference type="ARBA" id="ARBA00006484"/>
    </source>
</evidence>
<dbReference type="PRINTS" id="PR00081">
    <property type="entry name" value="GDHRDH"/>
</dbReference>
<comment type="caution">
    <text evidence="4">The sequence shown here is derived from an EMBL/GenBank/DDBJ whole genome shotgun (WGS) entry which is preliminary data.</text>
</comment>
<dbReference type="PANTHER" id="PTHR43943">
    <property type="entry name" value="DEHYDROGENASE/REDUCTASE (SDR FAMILY) MEMBER 4"/>
    <property type="match status" value="1"/>
</dbReference>
<dbReference type="SUPFAM" id="SSF51735">
    <property type="entry name" value="NAD(P)-binding Rossmann-fold domains"/>
    <property type="match status" value="1"/>
</dbReference>
<dbReference type="Proteomes" id="UP000236047">
    <property type="component" value="Unassembled WGS sequence"/>
</dbReference>
<dbReference type="PANTHER" id="PTHR43943:SF17">
    <property type="entry name" value="3-PHENYLPROPIONATE-DIHYDRODIOL_CINNAMIC ACID-DIHYDRODIOL DEHYDROGENASE"/>
    <property type="match status" value="1"/>
</dbReference>
<sequence>MDLMIDGKVFLVTGGTRGLGLAAARALTAEGARVVVSSRSQEAVDQAVAELGGPDHATGLVADNADPEAADRMTAAALQRHGRLDGVLISVGGPPTGPLTAITDTQWRESFESVFLGALRVARAAAPVLPEGGSIGFVLSLSVKSPWPNMSVSNGLRPGLAMAAKTLADELGPRGIRVNGFVVGSLATDRLTQLEQATDDPQQTRARRTADIPLRRYGTPEEFGRLAAVVLSPVASYTTGSMIHIDGGATRSL</sequence>
<proteinExistence type="inferred from homology"/>
<dbReference type="InterPro" id="IPR002347">
    <property type="entry name" value="SDR_fam"/>
</dbReference>
<organism evidence="4 5">
    <name type="scientific">Streptomyces noursei</name>
    <name type="common">Streptomyces albulus</name>
    <dbReference type="NCBI Taxonomy" id="1971"/>
    <lineage>
        <taxon>Bacteria</taxon>
        <taxon>Bacillati</taxon>
        <taxon>Actinomycetota</taxon>
        <taxon>Actinomycetes</taxon>
        <taxon>Kitasatosporales</taxon>
        <taxon>Streptomycetaceae</taxon>
        <taxon>Streptomyces</taxon>
    </lineage>
</organism>
<dbReference type="InterPro" id="IPR036291">
    <property type="entry name" value="NAD(P)-bd_dom_sf"/>
</dbReference>
<dbReference type="GO" id="GO:0016491">
    <property type="term" value="F:oxidoreductase activity"/>
    <property type="evidence" value="ECO:0007669"/>
    <property type="project" value="UniProtKB-KW"/>
</dbReference>
<dbReference type="RefSeq" id="WP_073444074.1">
    <property type="nucleotide sequence ID" value="NZ_LJSN01000002.1"/>
</dbReference>